<feature type="domain" description="HhH-GPD" evidence="1">
    <location>
        <begin position="52"/>
        <end position="107"/>
    </location>
</feature>
<dbReference type="GO" id="GO:0004519">
    <property type="term" value="F:endonuclease activity"/>
    <property type="evidence" value="ECO:0007669"/>
    <property type="project" value="UniProtKB-KW"/>
</dbReference>
<organism evidence="2 3">
    <name type="scientific">Janthinobacterium phage vB_JliS-Donnerlittchen</name>
    <dbReference type="NCBI Taxonomy" id="2948610"/>
    <lineage>
        <taxon>Viruses</taxon>
        <taxon>Duplodnaviria</taxon>
        <taxon>Heunggongvirae</taxon>
        <taxon>Uroviricota</taxon>
        <taxon>Caudoviricetes</taxon>
        <taxon>Mesyanzhinovviridae</taxon>
        <taxon>Bradleyvirinae</taxon>
        <taxon>Donnerlittchenvirus</taxon>
        <taxon>Donnerlittchenvirus donnerlittchenvirus</taxon>
    </lineage>
</organism>
<protein>
    <submittedName>
        <fullName evidence="2">Endonuclease III</fullName>
    </submittedName>
</protein>
<dbReference type="SUPFAM" id="SSF48150">
    <property type="entry name" value="DNA-glycosylase"/>
    <property type="match status" value="1"/>
</dbReference>
<dbReference type="GO" id="GO:0006284">
    <property type="term" value="P:base-excision repair"/>
    <property type="evidence" value="ECO:0007669"/>
    <property type="project" value="InterPro"/>
</dbReference>
<keyword evidence="2" id="KW-0540">Nuclease</keyword>
<accession>A0A9E7MPU9</accession>
<sequence length="156" mass="17926">MRTDRWRPVRRGRLTRLEYLEGDEPADGELFQERLRETPFWMLVACSLVNLTTWQQARPALDLLMARYPRPEDLAAAQPEDLHDVLRPLGLWRRRAVSLVGLAVRWLGLPAGRVNIQSLPGCGRYAADSWAIFVEGRTDVEPTDGKLSWYLSNLKL</sequence>
<evidence type="ECO:0000313" key="2">
    <source>
        <dbReference type="EMBL" id="USN14433.1"/>
    </source>
</evidence>
<dbReference type="GO" id="GO:0003677">
    <property type="term" value="F:DNA binding"/>
    <property type="evidence" value="ECO:0007669"/>
    <property type="project" value="InterPro"/>
</dbReference>
<dbReference type="Pfam" id="PF00730">
    <property type="entry name" value="HhH-GPD"/>
    <property type="match status" value="1"/>
</dbReference>
<keyword evidence="2" id="KW-0255">Endonuclease</keyword>
<dbReference type="PANTHER" id="PTHR15074">
    <property type="entry name" value="METHYL-CPG-BINDING PROTEIN"/>
    <property type="match status" value="1"/>
</dbReference>
<dbReference type="PANTHER" id="PTHR15074:SF0">
    <property type="entry name" value="METHYL-CPG-BINDING DOMAIN PROTEIN 4-LIKE PROTEIN"/>
    <property type="match status" value="1"/>
</dbReference>
<dbReference type="Gene3D" id="1.10.340.30">
    <property type="entry name" value="Hypothetical protein, domain 2"/>
    <property type="match status" value="1"/>
</dbReference>
<keyword evidence="3" id="KW-1185">Reference proteome</keyword>
<dbReference type="InterPro" id="IPR011257">
    <property type="entry name" value="DNA_glycosylase"/>
</dbReference>
<evidence type="ECO:0000313" key="3">
    <source>
        <dbReference type="Proteomes" id="UP001057102"/>
    </source>
</evidence>
<reference evidence="2" key="1">
    <citation type="submission" date="2022-05" db="EMBL/GenBank/DDBJ databases">
        <authorList>
            <person name="Friedrich I."/>
            <person name="Poehlein A."/>
            <person name="Schneider D."/>
            <person name="Hertel R."/>
            <person name="Daniel R."/>
        </authorList>
    </citation>
    <scope>NUCLEOTIDE SEQUENCE</scope>
</reference>
<dbReference type="Proteomes" id="UP001057102">
    <property type="component" value="Segment"/>
</dbReference>
<gene>
    <name evidence="2" type="ORF">DONNERLITTCHEN_00320</name>
</gene>
<dbReference type="InterPro" id="IPR045138">
    <property type="entry name" value="MeCP2/MBD4"/>
</dbReference>
<evidence type="ECO:0000259" key="1">
    <source>
        <dbReference type="Pfam" id="PF00730"/>
    </source>
</evidence>
<dbReference type="InterPro" id="IPR003265">
    <property type="entry name" value="HhH-GPD_domain"/>
</dbReference>
<dbReference type="EMBL" id="ON529854">
    <property type="protein sequence ID" value="USN14433.1"/>
    <property type="molecule type" value="Genomic_DNA"/>
</dbReference>
<name>A0A9E7MPU9_9CAUD</name>
<proteinExistence type="predicted"/>
<keyword evidence="2" id="KW-0378">Hydrolase</keyword>